<keyword evidence="10" id="KW-1185">Reference proteome</keyword>
<feature type="transmembrane region" description="Helical" evidence="8">
    <location>
        <begin position="644"/>
        <end position="667"/>
    </location>
</feature>
<dbReference type="AlphaFoldDB" id="A0A4Y2GMA5"/>
<evidence type="ECO:0000256" key="4">
    <source>
        <dbReference type="ARBA" id="ARBA00022856"/>
    </source>
</evidence>
<evidence type="ECO:0000256" key="7">
    <source>
        <dbReference type="SAM" id="MobiDB-lite"/>
    </source>
</evidence>
<feature type="transmembrane region" description="Helical" evidence="8">
    <location>
        <begin position="136"/>
        <end position="160"/>
    </location>
</feature>
<comment type="caution">
    <text evidence="9">The sequence shown here is derived from an EMBL/GenBank/DDBJ whole genome shotgun (WGS) entry which is preliminary data.</text>
</comment>
<dbReference type="PANTHER" id="PTHR11654">
    <property type="entry name" value="OLIGOPEPTIDE TRANSPORTER-RELATED"/>
    <property type="match status" value="1"/>
</dbReference>
<evidence type="ECO:0000256" key="1">
    <source>
        <dbReference type="ARBA" id="ARBA00004141"/>
    </source>
</evidence>
<feature type="compositionally biased region" description="Basic and acidic residues" evidence="7">
    <location>
        <begin position="7"/>
        <end position="18"/>
    </location>
</feature>
<comment type="subcellular location">
    <subcellularLocation>
        <location evidence="1">Membrane</location>
        <topology evidence="1">Multi-pass membrane protein</topology>
    </subcellularLocation>
</comment>
<keyword evidence="4" id="KW-0571">Peptide transport</keyword>
<dbReference type="SUPFAM" id="SSF103473">
    <property type="entry name" value="MFS general substrate transporter"/>
    <property type="match status" value="1"/>
</dbReference>
<evidence type="ECO:0000256" key="2">
    <source>
        <dbReference type="ARBA" id="ARBA00005982"/>
    </source>
</evidence>
<dbReference type="EMBL" id="BGPR01001435">
    <property type="protein sequence ID" value="GBM53845.1"/>
    <property type="molecule type" value="Genomic_DNA"/>
</dbReference>
<feature type="transmembrane region" description="Helical" evidence="8">
    <location>
        <begin position="334"/>
        <end position="357"/>
    </location>
</feature>
<feature type="transmembrane region" description="Helical" evidence="8">
    <location>
        <begin position="369"/>
        <end position="390"/>
    </location>
</feature>
<dbReference type="Pfam" id="PF00854">
    <property type="entry name" value="PTR2"/>
    <property type="match status" value="2"/>
</dbReference>
<feature type="transmembrane region" description="Helical" evidence="8">
    <location>
        <begin position="287"/>
        <end position="305"/>
    </location>
</feature>
<dbReference type="GO" id="GO:0015833">
    <property type="term" value="P:peptide transport"/>
    <property type="evidence" value="ECO:0007669"/>
    <property type="project" value="UniProtKB-KW"/>
</dbReference>
<keyword evidence="6 8" id="KW-0472">Membrane</keyword>
<feature type="transmembrane region" description="Helical" evidence="8">
    <location>
        <begin position="104"/>
        <end position="130"/>
    </location>
</feature>
<feature type="transmembrane region" description="Helical" evidence="8">
    <location>
        <begin position="75"/>
        <end position="97"/>
    </location>
</feature>
<dbReference type="GO" id="GO:0022857">
    <property type="term" value="F:transmembrane transporter activity"/>
    <property type="evidence" value="ECO:0007669"/>
    <property type="project" value="InterPro"/>
</dbReference>
<dbReference type="GO" id="GO:0016020">
    <property type="term" value="C:membrane"/>
    <property type="evidence" value="ECO:0007669"/>
    <property type="project" value="UniProtKB-SubCell"/>
</dbReference>
<name>A0A4Y2GMA5_ARAVE</name>
<proteinExistence type="inferred from homology"/>
<evidence type="ECO:0000313" key="9">
    <source>
        <dbReference type="EMBL" id="GBM53845.1"/>
    </source>
</evidence>
<keyword evidence="3 8" id="KW-0812">Transmembrane</keyword>
<gene>
    <name evidence="9" type="primary">SLC15A2_0</name>
    <name evidence="9" type="ORF">AVEN_261231_1</name>
</gene>
<feature type="region of interest" description="Disordered" evidence="7">
    <location>
        <begin position="1"/>
        <end position="28"/>
    </location>
</feature>
<reference evidence="9 10" key="1">
    <citation type="journal article" date="2019" name="Sci. Rep.">
        <title>Orb-weaving spider Araneus ventricosus genome elucidates the spidroin gene catalogue.</title>
        <authorList>
            <person name="Kono N."/>
            <person name="Nakamura H."/>
            <person name="Ohtoshi R."/>
            <person name="Moran D.A.P."/>
            <person name="Shinohara A."/>
            <person name="Yoshida Y."/>
            <person name="Fujiwara M."/>
            <person name="Mori M."/>
            <person name="Tomita M."/>
            <person name="Arakawa K."/>
        </authorList>
    </citation>
    <scope>NUCLEOTIDE SEQUENCE [LARGE SCALE GENOMIC DNA]</scope>
</reference>
<feature type="transmembrane region" description="Helical" evidence="8">
    <location>
        <begin position="673"/>
        <end position="695"/>
    </location>
</feature>
<evidence type="ECO:0000256" key="5">
    <source>
        <dbReference type="ARBA" id="ARBA00022989"/>
    </source>
</evidence>
<sequence length="715" mass="81461">MSSKEMSSSHEQETDNKAHVTTSVSQPDAIDKPKYPRCIPLLLIQEFCEKFSYYGFHAILMFYLIRELHYSEYTAFLVFHAFMALKNFSPYVGALIADSYLGKFWTVVHVSVWYAVGKIIVVVGSTLLTVPAMRTLSIIGFILVALCNGGLAPCLSAFGGDQFENHQEKERELYYSLFYFVIHFGNITASFFTPFLRSHVNCFGNDTCYPLAFGIPALLSIIGAIVFILGKPLYRIIPVKDRIFISVFKCIGHALTRKLKDKEEGKEHWLEYADDQFDKGLISDIKALFHVFQVYSPLAFFWTLYHQMGSAWVLQASRMDIDILGYRIPPDQMLLWHPVLILILIPIFKFGFYPLFGKLGILVTPLQKIATGGVLCALSFLLAGFVQLSIERDLPHAVQKGLSELTIINNSPCTVNMTGATKTSLHAFESEVVRNMLHKLNHLLFTPSDCSAENPVRKPFTPETEYESLMVTLDDGKLQVVMQNDSRIKLETGYPRVRIFSRTDFEFTSSNKNSSFLFLGESEYKIVPKNIVRPSKISMTDYWDLRPGAYKIYLPINDSLHEKEPVDELNFKCGGSYIVAIYQNSAANESKVTMLSTYKWNTVPVLLQLPQYLLMASGEIMFAISGISFSYSEAPGSMKSIVHAVWFFIYGTGNVWLLIIKSFIHVFKPSNQFSIFAVIMSRPAVWCFSIIALSFTRRNEETKRKYYYWDSRKRT</sequence>
<evidence type="ECO:0000256" key="8">
    <source>
        <dbReference type="SAM" id="Phobius"/>
    </source>
</evidence>
<dbReference type="InterPro" id="IPR000109">
    <property type="entry name" value="POT_fam"/>
</dbReference>
<keyword evidence="4" id="KW-0813">Transport</keyword>
<dbReference type="InterPro" id="IPR036259">
    <property type="entry name" value="MFS_trans_sf"/>
</dbReference>
<organism evidence="9 10">
    <name type="scientific">Araneus ventricosus</name>
    <name type="common">Orbweaver spider</name>
    <name type="synonym">Epeira ventricosa</name>
    <dbReference type="NCBI Taxonomy" id="182803"/>
    <lineage>
        <taxon>Eukaryota</taxon>
        <taxon>Metazoa</taxon>
        <taxon>Ecdysozoa</taxon>
        <taxon>Arthropoda</taxon>
        <taxon>Chelicerata</taxon>
        <taxon>Arachnida</taxon>
        <taxon>Araneae</taxon>
        <taxon>Araneomorphae</taxon>
        <taxon>Entelegynae</taxon>
        <taxon>Araneoidea</taxon>
        <taxon>Araneidae</taxon>
        <taxon>Araneus</taxon>
    </lineage>
</organism>
<evidence type="ECO:0000313" key="10">
    <source>
        <dbReference type="Proteomes" id="UP000499080"/>
    </source>
</evidence>
<keyword evidence="5 8" id="KW-1133">Transmembrane helix</keyword>
<feature type="transmembrane region" description="Helical" evidence="8">
    <location>
        <begin position="172"/>
        <end position="192"/>
    </location>
</feature>
<comment type="similarity">
    <text evidence="2">Belongs to the major facilitator superfamily. Proton-dependent oligopeptide transporter (POT/PTR) (TC 2.A.17) family.</text>
</comment>
<keyword evidence="4" id="KW-0653">Protein transport</keyword>
<feature type="transmembrane region" description="Helical" evidence="8">
    <location>
        <begin position="212"/>
        <end position="234"/>
    </location>
</feature>
<dbReference type="Proteomes" id="UP000499080">
    <property type="component" value="Unassembled WGS sequence"/>
</dbReference>
<dbReference type="OrthoDB" id="8904098at2759"/>
<protein>
    <submittedName>
        <fullName evidence="9">Solute carrier family 15 member 2</fullName>
    </submittedName>
</protein>
<dbReference type="Gene3D" id="1.20.1250.20">
    <property type="entry name" value="MFS general substrate transporter like domains"/>
    <property type="match status" value="2"/>
</dbReference>
<evidence type="ECO:0000256" key="3">
    <source>
        <dbReference type="ARBA" id="ARBA00022692"/>
    </source>
</evidence>
<accession>A0A4Y2GMA5</accession>
<evidence type="ECO:0000256" key="6">
    <source>
        <dbReference type="ARBA" id="ARBA00023136"/>
    </source>
</evidence>